<gene>
    <name evidence="2" type="ORF">Aple_002030</name>
</gene>
<dbReference type="AlphaFoldDB" id="A0A5M3XGV1"/>
<comment type="caution">
    <text evidence="2">The sequence shown here is derived from an EMBL/GenBank/DDBJ whole genome shotgun (WGS) entry which is preliminary data.</text>
</comment>
<dbReference type="PIRSF" id="PIRSF000429">
    <property type="entry name" value="Ac-CoA_Ac_transf"/>
    <property type="match status" value="1"/>
</dbReference>
<dbReference type="Pfam" id="PF22691">
    <property type="entry name" value="Thiolase_C_1"/>
    <property type="match status" value="1"/>
</dbReference>
<keyword evidence="3" id="KW-1185">Reference proteome</keyword>
<feature type="domain" description="Thiolase C-terminal" evidence="1">
    <location>
        <begin position="255"/>
        <end position="378"/>
    </location>
</feature>
<dbReference type="Proteomes" id="UP000377595">
    <property type="component" value="Unassembled WGS sequence"/>
</dbReference>
<dbReference type="PANTHER" id="PTHR42870:SF1">
    <property type="entry name" value="NON-SPECIFIC LIPID-TRANSFER PROTEIN-LIKE 2"/>
    <property type="match status" value="1"/>
</dbReference>
<organism evidence="2 3">
    <name type="scientific">Acrocarpospora pleiomorpha</name>
    <dbReference type="NCBI Taxonomy" id="90975"/>
    <lineage>
        <taxon>Bacteria</taxon>
        <taxon>Bacillati</taxon>
        <taxon>Actinomycetota</taxon>
        <taxon>Actinomycetes</taxon>
        <taxon>Streptosporangiales</taxon>
        <taxon>Streptosporangiaceae</taxon>
        <taxon>Acrocarpospora</taxon>
    </lineage>
</organism>
<accession>A0A5M3XGV1</accession>
<dbReference type="PANTHER" id="PTHR42870">
    <property type="entry name" value="ACETYL-COA C-ACETYLTRANSFERASE"/>
    <property type="match status" value="1"/>
</dbReference>
<proteinExistence type="predicted"/>
<evidence type="ECO:0000313" key="3">
    <source>
        <dbReference type="Proteomes" id="UP000377595"/>
    </source>
</evidence>
<dbReference type="SUPFAM" id="SSF53901">
    <property type="entry name" value="Thiolase-like"/>
    <property type="match status" value="2"/>
</dbReference>
<dbReference type="InterPro" id="IPR002155">
    <property type="entry name" value="Thiolase"/>
</dbReference>
<dbReference type="GO" id="GO:0016747">
    <property type="term" value="F:acyltransferase activity, transferring groups other than amino-acyl groups"/>
    <property type="evidence" value="ECO:0007669"/>
    <property type="project" value="InterPro"/>
</dbReference>
<evidence type="ECO:0000313" key="2">
    <source>
        <dbReference type="EMBL" id="GES17308.1"/>
    </source>
</evidence>
<dbReference type="Gene3D" id="3.40.47.10">
    <property type="match status" value="1"/>
</dbReference>
<dbReference type="EMBL" id="BLAF01000004">
    <property type="protein sequence ID" value="GES17308.1"/>
    <property type="molecule type" value="Genomic_DNA"/>
</dbReference>
<dbReference type="InterPro" id="IPR016039">
    <property type="entry name" value="Thiolase-like"/>
</dbReference>
<evidence type="ECO:0000259" key="1">
    <source>
        <dbReference type="Pfam" id="PF22691"/>
    </source>
</evidence>
<dbReference type="InterPro" id="IPR055140">
    <property type="entry name" value="Thiolase_C_2"/>
</dbReference>
<dbReference type="RefSeq" id="WP_174889772.1">
    <property type="nucleotide sequence ID" value="NZ_BAAAHM010000001.1"/>
</dbReference>
<dbReference type="CDD" id="cd00829">
    <property type="entry name" value="SCP-x_thiolase"/>
    <property type="match status" value="1"/>
</dbReference>
<protein>
    <submittedName>
        <fullName evidence="2">Lipid-transfer protein</fullName>
    </submittedName>
</protein>
<reference evidence="2 3" key="1">
    <citation type="submission" date="2019-10" db="EMBL/GenBank/DDBJ databases">
        <title>Whole genome shotgun sequence of Acrocarpospora pleiomorpha NBRC 16267.</title>
        <authorList>
            <person name="Ichikawa N."/>
            <person name="Kimura A."/>
            <person name="Kitahashi Y."/>
            <person name="Komaki H."/>
            <person name="Oguchi A."/>
        </authorList>
    </citation>
    <scope>NUCLEOTIDE SEQUENCE [LARGE SCALE GENOMIC DNA]</scope>
    <source>
        <strain evidence="2 3">NBRC 16267</strain>
    </source>
</reference>
<name>A0A5M3XGV1_9ACTN</name>
<sequence>MAGSGEAVAAVVGIGRTAYTRNLAGPRSPLSLAAEASRAAIADAGLDVADIDGVASYSMNDSATFGQVPYAIGAGELTWNLDVYAGGTGSFTSVHAAAMAVTSGVCRYALVYRSLCGRSGLRYSQSSGMASLLNHPDQPFDFASGYAVPPQWFAMWARRHQARYGTTSEDLGALAITERAHAGRNPHAVMRDPLTLDRYLGSRLVSDPLRVYDCSLEVDGACALVVTTPERAADLAQPVVLIRGGEFTWNTGGSWNNWPDFTEMYTARIADRFWGRFGLRPADVDVACVYDCFTYTLLVSLEGLGFFKPGEGGDYFRDGRATYGGDVVVNPHGGLLSEGYIHGFNHHYEAVAQLRGQAGERQVDGARTAVVTAGGGPYGGALLFEAAR</sequence>